<dbReference type="RefSeq" id="WP_245711392.1">
    <property type="nucleotide sequence ID" value="NZ_FMZC01000008.1"/>
</dbReference>
<dbReference type="Pfam" id="PF00561">
    <property type="entry name" value="Abhydrolase_1"/>
    <property type="match status" value="1"/>
</dbReference>
<name>A0A1G6X0U5_9BURK</name>
<dbReference type="STRING" id="187868.SAMN05192589_108141"/>
<sequence length="325" mass="35119">MHSSPLAPATQNRPPEPALNRRRAALQMMAIPAAMASGGVLANSAEDPAGIAETSRFTTPQGCHLHYQDRGKGPVVLLGHSYLWTSGMWAPQIKALSRHYRVIAPDLWGHGASGALPADTQDLKGLAAQMLQLLDALHVRECAVVGLSVGGMWGAELALRAPERVRSLVMMDTFLGAEPEPTRLRYFGLLDAIEAGGKVTQPLIDAIVPIFFRPGTDPASPRPAAFGRSLAAMRADQLRESVVPLGRIIFGRADAMDRLAGLDANTTLLMGGDEDIPRPPREMQEMAEVIGCESVLIPQAGHISNLDNPQFVTQHLLQWLDRTMR</sequence>
<protein>
    <submittedName>
        <fullName evidence="2">Pimeloyl-ACP methyl ester carboxylesterase</fullName>
    </submittedName>
</protein>
<dbReference type="AlphaFoldDB" id="A0A1G6X0U5"/>
<gene>
    <name evidence="2" type="ORF">SAMN05192589_108141</name>
</gene>
<evidence type="ECO:0000313" key="3">
    <source>
        <dbReference type="Proteomes" id="UP000198781"/>
    </source>
</evidence>
<feature type="domain" description="AB hydrolase-1" evidence="1">
    <location>
        <begin position="74"/>
        <end position="309"/>
    </location>
</feature>
<dbReference type="InterPro" id="IPR000639">
    <property type="entry name" value="Epox_hydrolase-like"/>
</dbReference>
<accession>A0A1G6X0U5</accession>
<keyword evidence="3" id="KW-1185">Reference proteome</keyword>
<dbReference type="InterPro" id="IPR050266">
    <property type="entry name" value="AB_hydrolase_sf"/>
</dbReference>
<dbReference type="GO" id="GO:0003824">
    <property type="term" value="F:catalytic activity"/>
    <property type="evidence" value="ECO:0007669"/>
    <property type="project" value="InterPro"/>
</dbReference>
<evidence type="ECO:0000259" key="1">
    <source>
        <dbReference type="Pfam" id="PF00561"/>
    </source>
</evidence>
<organism evidence="2 3">
    <name type="scientific">Paracidovorax valerianellae</name>
    <dbReference type="NCBI Taxonomy" id="187868"/>
    <lineage>
        <taxon>Bacteria</taxon>
        <taxon>Pseudomonadati</taxon>
        <taxon>Pseudomonadota</taxon>
        <taxon>Betaproteobacteria</taxon>
        <taxon>Burkholderiales</taxon>
        <taxon>Comamonadaceae</taxon>
        <taxon>Paracidovorax</taxon>
    </lineage>
</organism>
<dbReference type="PANTHER" id="PTHR43798:SF29">
    <property type="entry name" value="AB HYDROLASE-1 DOMAIN-CONTAINING PROTEIN"/>
    <property type="match status" value="1"/>
</dbReference>
<dbReference type="Gene3D" id="3.40.50.1820">
    <property type="entry name" value="alpha/beta hydrolase"/>
    <property type="match status" value="1"/>
</dbReference>
<dbReference type="InterPro" id="IPR029058">
    <property type="entry name" value="AB_hydrolase_fold"/>
</dbReference>
<dbReference type="EMBL" id="FMZC01000008">
    <property type="protein sequence ID" value="SDD71027.1"/>
    <property type="molecule type" value="Genomic_DNA"/>
</dbReference>
<dbReference type="PRINTS" id="PR00111">
    <property type="entry name" value="ABHYDROLASE"/>
</dbReference>
<evidence type="ECO:0000313" key="2">
    <source>
        <dbReference type="EMBL" id="SDD71027.1"/>
    </source>
</evidence>
<proteinExistence type="predicted"/>
<dbReference type="Proteomes" id="UP000198781">
    <property type="component" value="Unassembled WGS sequence"/>
</dbReference>
<dbReference type="PRINTS" id="PR00412">
    <property type="entry name" value="EPOXHYDRLASE"/>
</dbReference>
<dbReference type="PANTHER" id="PTHR43798">
    <property type="entry name" value="MONOACYLGLYCEROL LIPASE"/>
    <property type="match status" value="1"/>
</dbReference>
<reference evidence="2 3" key="1">
    <citation type="submission" date="2016-10" db="EMBL/GenBank/DDBJ databases">
        <authorList>
            <person name="de Groot N.N."/>
        </authorList>
    </citation>
    <scope>NUCLEOTIDE SEQUENCE [LARGE SCALE GENOMIC DNA]</scope>
    <source>
        <strain evidence="2 3">DSM 16619</strain>
    </source>
</reference>
<dbReference type="InterPro" id="IPR000073">
    <property type="entry name" value="AB_hydrolase_1"/>
</dbReference>
<dbReference type="SUPFAM" id="SSF53474">
    <property type="entry name" value="alpha/beta-Hydrolases"/>
    <property type="match status" value="1"/>
</dbReference>